<gene>
    <name evidence="1" type="ORF">BC936DRAFT_147556</name>
</gene>
<name>A0A433D519_9FUNG</name>
<accession>A0A433D519</accession>
<evidence type="ECO:0000313" key="2">
    <source>
        <dbReference type="Proteomes" id="UP000268093"/>
    </source>
</evidence>
<dbReference type="EMBL" id="RBNI01006580">
    <property type="protein sequence ID" value="RUP45925.1"/>
    <property type="molecule type" value="Genomic_DNA"/>
</dbReference>
<dbReference type="AlphaFoldDB" id="A0A433D519"/>
<organism evidence="1 2">
    <name type="scientific">Jimgerdemannia flammicorona</name>
    <dbReference type="NCBI Taxonomy" id="994334"/>
    <lineage>
        <taxon>Eukaryota</taxon>
        <taxon>Fungi</taxon>
        <taxon>Fungi incertae sedis</taxon>
        <taxon>Mucoromycota</taxon>
        <taxon>Mucoromycotina</taxon>
        <taxon>Endogonomycetes</taxon>
        <taxon>Endogonales</taxon>
        <taxon>Endogonaceae</taxon>
        <taxon>Jimgerdemannia</taxon>
    </lineage>
</organism>
<reference evidence="1 2" key="1">
    <citation type="journal article" date="2018" name="New Phytol.">
        <title>Phylogenomics of Endogonaceae and evolution of mycorrhizas within Mucoromycota.</title>
        <authorList>
            <person name="Chang Y."/>
            <person name="Desiro A."/>
            <person name="Na H."/>
            <person name="Sandor L."/>
            <person name="Lipzen A."/>
            <person name="Clum A."/>
            <person name="Barry K."/>
            <person name="Grigoriev I.V."/>
            <person name="Martin F.M."/>
            <person name="Stajich J.E."/>
            <person name="Smith M.E."/>
            <person name="Bonito G."/>
            <person name="Spatafora J.W."/>
        </authorList>
    </citation>
    <scope>NUCLEOTIDE SEQUENCE [LARGE SCALE GENOMIC DNA]</scope>
    <source>
        <strain evidence="1 2">GMNB39</strain>
    </source>
</reference>
<protein>
    <submittedName>
        <fullName evidence="1">Uncharacterized protein</fullName>
    </submittedName>
</protein>
<proteinExistence type="predicted"/>
<dbReference type="Proteomes" id="UP000268093">
    <property type="component" value="Unassembled WGS sequence"/>
</dbReference>
<keyword evidence="2" id="KW-1185">Reference proteome</keyword>
<comment type="caution">
    <text evidence="1">The sequence shown here is derived from an EMBL/GenBank/DDBJ whole genome shotgun (WGS) entry which is preliminary data.</text>
</comment>
<evidence type="ECO:0000313" key="1">
    <source>
        <dbReference type="EMBL" id="RUP45925.1"/>
    </source>
</evidence>
<sequence>MMIRSPFTVGFSELESSILSIHHYASYHCCRHHRRLRRRIPSRTAATQNRFGSAIPIFKASGLPGNDYINNGKWATGFCNWGTRCLIVVAGKSVNSDEQSAVD</sequence>